<dbReference type="EMBL" id="JABTTQ020000004">
    <property type="protein sequence ID" value="KAK6159609.1"/>
    <property type="molecule type" value="Genomic_DNA"/>
</dbReference>
<evidence type="ECO:0000313" key="3">
    <source>
        <dbReference type="Proteomes" id="UP001318860"/>
    </source>
</evidence>
<dbReference type="Pfam" id="PF13966">
    <property type="entry name" value="zf-RVT"/>
    <property type="match status" value="1"/>
</dbReference>
<protein>
    <recommendedName>
        <fullName evidence="1">Reverse transcriptase zinc-binding domain-containing protein</fullName>
    </recommendedName>
</protein>
<dbReference type="Proteomes" id="UP001318860">
    <property type="component" value="Unassembled WGS sequence"/>
</dbReference>
<name>A0ABR0XKK0_REHGL</name>
<feature type="domain" description="Reverse transcriptase zinc-binding" evidence="1">
    <location>
        <begin position="237"/>
        <end position="306"/>
    </location>
</feature>
<dbReference type="InterPro" id="IPR026960">
    <property type="entry name" value="RVT-Znf"/>
</dbReference>
<reference evidence="2 3" key="1">
    <citation type="journal article" date="2021" name="Comput. Struct. Biotechnol. J.">
        <title>De novo genome assembly of the potent medicinal plant Rehmannia glutinosa using nanopore technology.</title>
        <authorList>
            <person name="Ma L."/>
            <person name="Dong C."/>
            <person name="Song C."/>
            <person name="Wang X."/>
            <person name="Zheng X."/>
            <person name="Niu Y."/>
            <person name="Chen S."/>
            <person name="Feng W."/>
        </authorList>
    </citation>
    <scope>NUCLEOTIDE SEQUENCE [LARGE SCALE GENOMIC DNA]</scope>
    <source>
        <strain evidence="2">DH-2019</strain>
    </source>
</reference>
<dbReference type="PANTHER" id="PTHR33116">
    <property type="entry name" value="REVERSE TRANSCRIPTASE ZINC-BINDING DOMAIN-CONTAINING PROTEIN-RELATED-RELATED"/>
    <property type="match status" value="1"/>
</dbReference>
<sequence>MSCFKLPDIILDEIQQMAARFWWGSSSDKKKLHWLSWDKLSCNKSNGGLGFRNLRAFNLAMLSKQAWRILTSPSSLLSRVLKAKYFPDRDFLAASLGSRPSWSWRSILETRPLIRLGARRLIRSGNSTRIWFDPWIPRHSDFHPRTTPNTLHPNATVSALIDAPTKTWKEDLIKSIFSPEDAQAILSISLSSSTSNDLWCWHFNKNGKHSVRSAYHTYLESEFSPLRSASIATSSAGPNPLWKTIWKLKIQPKIKLFLWRNCSSSIPTPDNLARHGLTDSSPPICSSPDNSASHIFFSCPFPTSVWRHAGLHKLIAHFQQPSWRLWLQELLLQGDIPIELIAVLCSQIWFHRNEIQI</sequence>
<evidence type="ECO:0000313" key="2">
    <source>
        <dbReference type="EMBL" id="KAK6159609.1"/>
    </source>
</evidence>
<gene>
    <name evidence="2" type="ORF">DH2020_006923</name>
</gene>
<organism evidence="2 3">
    <name type="scientific">Rehmannia glutinosa</name>
    <name type="common">Chinese foxglove</name>
    <dbReference type="NCBI Taxonomy" id="99300"/>
    <lineage>
        <taxon>Eukaryota</taxon>
        <taxon>Viridiplantae</taxon>
        <taxon>Streptophyta</taxon>
        <taxon>Embryophyta</taxon>
        <taxon>Tracheophyta</taxon>
        <taxon>Spermatophyta</taxon>
        <taxon>Magnoliopsida</taxon>
        <taxon>eudicotyledons</taxon>
        <taxon>Gunneridae</taxon>
        <taxon>Pentapetalae</taxon>
        <taxon>asterids</taxon>
        <taxon>lamiids</taxon>
        <taxon>Lamiales</taxon>
        <taxon>Orobanchaceae</taxon>
        <taxon>Rehmannieae</taxon>
        <taxon>Rehmannia</taxon>
    </lineage>
</organism>
<proteinExistence type="predicted"/>
<accession>A0ABR0XKK0</accession>
<evidence type="ECO:0000259" key="1">
    <source>
        <dbReference type="Pfam" id="PF13966"/>
    </source>
</evidence>
<dbReference type="PANTHER" id="PTHR33116:SF86">
    <property type="entry name" value="REVERSE TRANSCRIPTASE DOMAIN-CONTAINING PROTEIN"/>
    <property type="match status" value="1"/>
</dbReference>
<comment type="caution">
    <text evidence="2">The sequence shown here is derived from an EMBL/GenBank/DDBJ whole genome shotgun (WGS) entry which is preliminary data.</text>
</comment>
<keyword evidence="3" id="KW-1185">Reference proteome</keyword>